<dbReference type="RefSeq" id="WP_386189768.1">
    <property type="nucleotide sequence ID" value="NZ_JBHSBC010000011.1"/>
</dbReference>
<keyword evidence="1" id="KW-0812">Transmembrane</keyword>
<keyword evidence="1" id="KW-1133">Transmembrane helix</keyword>
<protein>
    <submittedName>
        <fullName evidence="2">Uncharacterized protein</fullName>
    </submittedName>
</protein>
<comment type="caution">
    <text evidence="2">The sequence shown here is derived from an EMBL/GenBank/DDBJ whole genome shotgun (WGS) entry which is preliminary data.</text>
</comment>
<dbReference type="EMBL" id="JBHSBC010000011">
    <property type="protein sequence ID" value="MFC3980777.1"/>
    <property type="molecule type" value="Genomic_DNA"/>
</dbReference>
<evidence type="ECO:0000313" key="3">
    <source>
        <dbReference type="Proteomes" id="UP001595698"/>
    </source>
</evidence>
<gene>
    <name evidence="2" type="ORF">ACFOYY_11630</name>
</gene>
<accession>A0ABV8EWK1</accession>
<sequence length="60" mass="6723">MIWWKVVLVGVIALPTYIALFVSDGERGWDLLARSAPVVVILVLSVVLAIREYRAGRQKD</sequence>
<proteinExistence type="predicted"/>
<keyword evidence="3" id="KW-1185">Reference proteome</keyword>
<name>A0ABV8EWK1_9ACTN</name>
<keyword evidence="1" id="KW-0472">Membrane</keyword>
<feature type="transmembrane region" description="Helical" evidence="1">
    <location>
        <begin position="31"/>
        <end position="50"/>
    </location>
</feature>
<reference evidence="3" key="1">
    <citation type="journal article" date="2019" name="Int. J. Syst. Evol. Microbiol.">
        <title>The Global Catalogue of Microorganisms (GCM) 10K type strain sequencing project: providing services to taxonomists for standard genome sequencing and annotation.</title>
        <authorList>
            <consortium name="The Broad Institute Genomics Platform"/>
            <consortium name="The Broad Institute Genome Sequencing Center for Infectious Disease"/>
            <person name="Wu L."/>
            <person name="Ma J."/>
        </authorList>
    </citation>
    <scope>NUCLEOTIDE SEQUENCE [LARGE SCALE GENOMIC DNA]</scope>
    <source>
        <strain evidence="3">TBRC 7912</strain>
    </source>
</reference>
<dbReference type="Proteomes" id="UP001595698">
    <property type="component" value="Unassembled WGS sequence"/>
</dbReference>
<organism evidence="2 3">
    <name type="scientific">Streptosporangium jomthongense</name>
    <dbReference type="NCBI Taxonomy" id="1193683"/>
    <lineage>
        <taxon>Bacteria</taxon>
        <taxon>Bacillati</taxon>
        <taxon>Actinomycetota</taxon>
        <taxon>Actinomycetes</taxon>
        <taxon>Streptosporangiales</taxon>
        <taxon>Streptosporangiaceae</taxon>
        <taxon>Streptosporangium</taxon>
    </lineage>
</organism>
<evidence type="ECO:0000313" key="2">
    <source>
        <dbReference type="EMBL" id="MFC3980777.1"/>
    </source>
</evidence>
<evidence type="ECO:0000256" key="1">
    <source>
        <dbReference type="SAM" id="Phobius"/>
    </source>
</evidence>